<proteinExistence type="predicted"/>
<sequence length="312" mass="36069">MKRMFVFFIIFVFTIGIGSIYFLNRTGPEQQDIVISPQKEQQVVYKMPFERETPKEEVKVDTQAQEEVALPDKIIEAVQWTVEAFPDHETQIVAVGDSLTEGFGDTSKRGGYVGILDRTLNEERQIATINNFGKRGISSAQLLQQLNKEEVFTAIKDSNIILITIGANDLLQVVRENIADLQIEDFAPKQMEFGKNVNRIIEQIQEINSSSRIYLIGFYNPFDRYFSDIKELNMIVDSWNNTTRLISERYSNLTFIPTDDLFQDEEINLLAEDNFHPNYIGYHRIAARVLAYITKEKDEEHVHSKPAFERKK</sequence>
<dbReference type="PANTHER" id="PTHR30383">
    <property type="entry name" value="THIOESTERASE 1/PROTEASE 1/LYSOPHOSPHOLIPASE L1"/>
    <property type="match status" value="1"/>
</dbReference>
<dbReference type="CDD" id="cd04506">
    <property type="entry name" value="SGNH_hydrolase_YpmR_like"/>
    <property type="match status" value="1"/>
</dbReference>
<dbReference type="Proteomes" id="UP000253908">
    <property type="component" value="Chromosome"/>
</dbReference>
<dbReference type="SUPFAM" id="SSF52266">
    <property type="entry name" value="SGNH hydrolase"/>
    <property type="match status" value="1"/>
</dbReference>
<dbReference type="EMBL" id="CP024848">
    <property type="protein sequence ID" value="AXI10704.1"/>
    <property type="molecule type" value="Genomic_DNA"/>
</dbReference>
<protein>
    <recommendedName>
        <fullName evidence="2">SGNH hydrolase-type esterase domain-containing protein</fullName>
    </recommendedName>
</protein>
<keyword evidence="1" id="KW-1133">Transmembrane helix</keyword>
<feature type="domain" description="SGNH hydrolase-type esterase" evidence="2">
    <location>
        <begin position="94"/>
        <end position="283"/>
    </location>
</feature>
<dbReference type="KEGG" id="ocn:CUC15_17920"/>
<dbReference type="InterPro" id="IPR013830">
    <property type="entry name" value="SGNH_hydro"/>
</dbReference>
<dbReference type="GO" id="GO:0004622">
    <property type="term" value="F:phosphatidylcholine lysophospholipase activity"/>
    <property type="evidence" value="ECO:0007669"/>
    <property type="project" value="TreeGrafter"/>
</dbReference>
<dbReference type="PANTHER" id="PTHR30383:SF27">
    <property type="entry name" value="SPORE GERMINATION LIPASE LIPC"/>
    <property type="match status" value="1"/>
</dbReference>
<keyword evidence="1" id="KW-0812">Transmembrane</keyword>
<keyword evidence="1" id="KW-0472">Membrane</keyword>
<accession>A0A345PL24</accession>
<reference evidence="4" key="1">
    <citation type="submission" date="2017-11" db="EMBL/GenBank/DDBJ databases">
        <authorList>
            <person name="Zhu W."/>
        </authorList>
    </citation>
    <scope>NUCLEOTIDE SEQUENCE [LARGE SCALE GENOMIC DNA]</scope>
    <source>
        <strain evidence="4">160</strain>
    </source>
</reference>
<feature type="transmembrane region" description="Helical" evidence="1">
    <location>
        <begin position="5"/>
        <end position="23"/>
    </location>
</feature>
<dbReference type="AlphaFoldDB" id="A0A345PL24"/>
<dbReference type="InterPro" id="IPR051532">
    <property type="entry name" value="Ester_Hydrolysis_Enzymes"/>
</dbReference>
<dbReference type="InterPro" id="IPR036514">
    <property type="entry name" value="SGNH_hydro_sf"/>
</dbReference>
<dbReference type="RefSeq" id="WP_114917988.1">
    <property type="nucleotide sequence ID" value="NZ_CP024848.1"/>
</dbReference>
<name>A0A345PL24_9BACI</name>
<organism evidence="3 4">
    <name type="scientific">Oceanobacillus zhaokaii</name>
    <dbReference type="NCBI Taxonomy" id="2052660"/>
    <lineage>
        <taxon>Bacteria</taxon>
        <taxon>Bacillati</taxon>
        <taxon>Bacillota</taxon>
        <taxon>Bacilli</taxon>
        <taxon>Bacillales</taxon>
        <taxon>Bacillaceae</taxon>
        <taxon>Oceanobacillus</taxon>
    </lineage>
</organism>
<dbReference type="Gene3D" id="3.40.50.1110">
    <property type="entry name" value="SGNH hydrolase"/>
    <property type="match status" value="1"/>
</dbReference>
<evidence type="ECO:0000313" key="4">
    <source>
        <dbReference type="Proteomes" id="UP000253908"/>
    </source>
</evidence>
<evidence type="ECO:0000256" key="1">
    <source>
        <dbReference type="SAM" id="Phobius"/>
    </source>
</evidence>
<keyword evidence="4" id="KW-1185">Reference proteome</keyword>
<evidence type="ECO:0000313" key="3">
    <source>
        <dbReference type="EMBL" id="AXI10704.1"/>
    </source>
</evidence>
<dbReference type="OrthoDB" id="252349at2"/>
<dbReference type="Pfam" id="PF13472">
    <property type="entry name" value="Lipase_GDSL_2"/>
    <property type="match status" value="1"/>
</dbReference>
<gene>
    <name evidence="3" type="ORF">CUC15_17920</name>
</gene>
<evidence type="ECO:0000259" key="2">
    <source>
        <dbReference type="Pfam" id="PF13472"/>
    </source>
</evidence>